<dbReference type="PANTHER" id="PTHR41287">
    <property type="match status" value="1"/>
</dbReference>
<dbReference type="EMBL" id="JACIIJ010000016">
    <property type="protein sequence ID" value="MBB6224556.1"/>
    <property type="molecule type" value="Genomic_DNA"/>
</dbReference>
<evidence type="ECO:0000259" key="2">
    <source>
        <dbReference type="Pfam" id="PF20441"/>
    </source>
</evidence>
<protein>
    <submittedName>
        <fullName evidence="3">Phage terminase large subunit-like protein</fullName>
    </submittedName>
</protein>
<dbReference type="Pfam" id="PF20441">
    <property type="entry name" value="TerL_nuclease"/>
    <property type="match status" value="1"/>
</dbReference>
<name>A0A7W9ZXD5_RHILE</name>
<feature type="domain" description="Terminase large subunit-like ATPase" evidence="1">
    <location>
        <begin position="24"/>
        <end position="189"/>
    </location>
</feature>
<dbReference type="RefSeq" id="WP_184696956.1">
    <property type="nucleotide sequence ID" value="NZ_JACIIJ010000016.1"/>
</dbReference>
<organism evidence="3 4">
    <name type="scientific">Rhizobium leguminosarum</name>
    <dbReference type="NCBI Taxonomy" id="384"/>
    <lineage>
        <taxon>Bacteria</taxon>
        <taxon>Pseudomonadati</taxon>
        <taxon>Pseudomonadota</taxon>
        <taxon>Alphaproteobacteria</taxon>
        <taxon>Hyphomicrobiales</taxon>
        <taxon>Rhizobiaceae</taxon>
        <taxon>Rhizobium/Agrobacterium group</taxon>
        <taxon>Rhizobium</taxon>
    </lineage>
</organism>
<feature type="domain" description="Terminase large subunit-like endonuclease" evidence="2">
    <location>
        <begin position="207"/>
        <end position="497"/>
    </location>
</feature>
<proteinExistence type="predicted"/>
<accession>A0A7W9ZXD5</accession>
<dbReference type="GO" id="GO:0004519">
    <property type="term" value="F:endonuclease activity"/>
    <property type="evidence" value="ECO:0007669"/>
    <property type="project" value="InterPro"/>
</dbReference>
<evidence type="ECO:0000259" key="1">
    <source>
        <dbReference type="Pfam" id="PF03354"/>
    </source>
</evidence>
<dbReference type="Proteomes" id="UP000517187">
    <property type="component" value="Unassembled WGS sequence"/>
</dbReference>
<gene>
    <name evidence="3" type="ORF">GGE66_005571</name>
</gene>
<dbReference type="InterPro" id="IPR005021">
    <property type="entry name" value="Terminase_largesu-like"/>
</dbReference>
<evidence type="ECO:0000313" key="3">
    <source>
        <dbReference type="EMBL" id="MBB6224556.1"/>
    </source>
</evidence>
<dbReference type="InterPro" id="IPR046461">
    <property type="entry name" value="TerL_ATPase"/>
</dbReference>
<evidence type="ECO:0000313" key="4">
    <source>
        <dbReference type="Proteomes" id="UP000517187"/>
    </source>
</evidence>
<dbReference type="InterPro" id="IPR046462">
    <property type="entry name" value="TerL_nuclease"/>
</dbReference>
<dbReference type="Pfam" id="PF03354">
    <property type="entry name" value="TerL_ATPase"/>
    <property type="match status" value="1"/>
</dbReference>
<dbReference type="Gene3D" id="3.40.50.300">
    <property type="entry name" value="P-loop containing nucleotide triphosphate hydrolases"/>
    <property type="match status" value="1"/>
</dbReference>
<sequence length="522" mass="57928">MIDFIELLRVPSGEGQGEYIKLRPWQKQFVVDLYAPQHSVSGRRRVRRAILSVARKNGKTALIAAIVLAHLVGPVSEINGEIYSAATDREQAGQVFKFCRQIVEADPELDAAGGGLITVVPSTKTLVCKSNGSFYRALSAEAGTKHGLNPSVWIYDELAQARDQELYEVMNTSQGARKEPLGIVISTQSPDPEHPLSKLVDDALVADDNTVLVHLYCANDDADIMDEAAWRAANPALGDFRSIDDLRALAVQATRMKTLESSFRNLYLNQRVDQSSPLIPRSEWKACQTGDALRPGEKIYLGLDLSAVGDLTALVGVSAEFAEDRIGAWHWKPQEWVHDHAHRDRAPYDVWARADEGWLETPPGRIVDYGFVAKRIAQIRDDYDIVGIAYDRWRIEQLLAEFVRLGVDAYIDGKDNELSGGIRLVPWGQGFRDMAPAVDALEASVINRKFKHNGNPVLGFCFSNAIVVSDPSGNRKLDKTKTRFRIDGAVATCQALGLKYREVEKPAEATSFWAVLDPNQQY</sequence>
<dbReference type="AlphaFoldDB" id="A0A7W9ZXD5"/>
<dbReference type="InterPro" id="IPR027417">
    <property type="entry name" value="P-loop_NTPase"/>
</dbReference>
<reference evidence="3 4" key="1">
    <citation type="submission" date="2020-08" db="EMBL/GenBank/DDBJ databases">
        <title>Genomic Encyclopedia of Type Strains, Phase IV (KMG-V): Genome sequencing to study the core and pangenomes of soil and plant-associated prokaryotes.</title>
        <authorList>
            <person name="Whitman W."/>
        </authorList>
    </citation>
    <scope>NUCLEOTIDE SEQUENCE [LARGE SCALE GENOMIC DNA]</scope>
    <source>
        <strain evidence="3 4">SEMIA 4011</strain>
    </source>
</reference>
<dbReference type="PANTHER" id="PTHR41287:SF1">
    <property type="entry name" value="PROTEIN YMFN"/>
    <property type="match status" value="1"/>
</dbReference>
<comment type="caution">
    <text evidence="3">The sequence shown here is derived from an EMBL/GenBank/DDBJ whole genome shotgun (WGS) entry which is preliminary data.</text>
</comment>